<dbReference type="OrthoDB" id="428260at2759"/>
<organism evidence="1 2">
    <name type="scientific">Piloderma croceum (strain F 1598)</name>
    <dbReference type="NCBI Taxonomy" id="765440"/>
    <lineage>
        <taxon>Eukaryota</taxon>
        <taxon>Fungi</taxon>
        <taxon>Dikarya</taxon>
        <taxon>Basidiomycota</taxon>
        <taxon>Agaricomycotina</taxon>
        <taxon>Agaricomycetes</taxon>
        <taxon>Agaricomycetidae</taxon>
        <taxon>Atheliales</taxon>
        <taxon>Atheliaceae</taxon>
        <taxon>Piloderma</taxon>
    </lineage>
</organism>
<protein>
    <submittedName>
        <fullName evidence="1">Uncharacterized protein</fullName>
    </submittedName>
</protein>
<sequence>MPTSNVVPDWVLLPRSSSSAETNSATRSKCTFRISDSAAMVAELRVIGKRTSLLLSIPSPPLGCSSLFQVILGEAAVVANAAFDNEMGVIENPPTWQALVRRDIFDPLGLNGSFFTVTPVNKAHVAVSSLNSYEVRFGLLEPMSCSSGQMSSLFDYMKIMQTILDPTRLESFLPSHIIREWLEIEKIYDSYERPIRIFEKLCVLGDSRSVFATRQATSRSIYSAISHVGSHFNEGGVDDGSLWILKLVLNGTDVLRLTQGVTDALKNPMPITLWSTGRRHEFRMLFGVPDEFCEVSYSSYWVSIDSGFSRGYPMDLLYFRESQDGLVLHVPYAGVTLVRR</sequence>
<evidence type="ECO:0000313" key="2">
    <source>
        <dbReference type="Proteomes" id="UP000054166"/>
    </source>
</evidence>
<dbReference type="EMBL" id="KN833009">
    <property type="protein sequence ID" value="KIM79422.1"/>
    <property type="molecule type" value="Genomic_DNA"/>
</dbReference>
<dbReference type="InParanoid" id="A0A0C3BQ26"/>
<dbReference type="STRING" id="765440.A0A0C3BQ26"/>
<reference evidence="2" key="2">
    <citation type="submission" date="2015-01" db="EMBL/GenBank/DDBJ databases">
        <title>Evolutionary Origins and Diversification of the Mycorrhizal Mutualists.</title>
        <authorList>
            <consortium name="DOE Joint Genome Institute"/>
            <consortium name="Mycorrhizal Genomics Consortium"/>
            <person name="Kohler A."/>
            <person name="Kuo A."/>
            <person name="Nagy L.G."/>
            <person name="Floudas D."/>
            <person name="Copeland A."/>
            <person name="Barry K.W."/>
            <person name="Cichocki N."/>
            <person name="Veneault-Fourrey C."/>
            <person name="LaButti K."/>
            <person name="Lindquist E.A."/>
            <person name="Lipzen A."/>
            <person name="Lundell T."/>
            <person name="Morin E."/>
            <person name="Murat C."/>
            <person name="Riley R."/>
            <person name="Ohm R."/>
            <person name="Sun H."/>
            <person name="Tunlid A."/>
            <person name="Henrissat B."/>
            <person name="Grigoriev I.V."/>
            <person name="Hibbett D.S."/>
            <person name="Martin F."/>
        </authorList>
    </citation>
    <scope>NUCLEOTIDE SEQUENCE [LARGE SCALE GENOMIC DNA]</scope>
    <source>
        <strain evidence="2">F 1598</strain>
    </source>
</reference>
<proteinExistence type="predicted"/>
<keyword evidence="2" id="KW-1185">Reference proteome</keyword>
<dbReference type="InterPro" id="IPR012338">
    <property type="entry name" value="Beta-lactam/transpept-like"/>
</dbReference>
<evidence type="ECO:0000313" key="1">
    <source>
        <dbReference type="EMBL" id="KIM79422.1"/>
    </source>
</evidence>
<dbReference type="SUPFAM" id="SSF56601">
    <property type="entry name" value="beta-lactamase/transpeptidase-like"/>
    <property type="match status" value="1"/>
</dbReference>
<reference evidence="1 2" key="1">
    <citation type="submission" date="2014-04" db="EMBL/GenBank/DDBJ databases">
        <authorList>
            <consortium name="DOE Joint Genome Institute"/>
            <person name="Kuo A."/>
            <person name="Tarkka M."/>
            <person name="Buscot F."/>
            <person name="Kohler A."/>
            <person name="Nagy L.G."/>
            <person name="Floudas D."/>
            <person name="Copeland A."/>
            <person name="Barry K.W."/>
            <person name="Cichocki N."/>
            <person name="Veneault-Fourrey C."/>
            <person name="LaButti K."/>
            <person name="Lindquist E.A."/>
            <person name="Lipzen A."/>
            <person name="Lundell T."/>
            <person name="Morin E."/>
            <person name="Murat C."/>
            <person name="Sun H."/>
            <person name="Tunlid A."/>
            <person name="Henrissat B."/>
            <person name="Grigoriev I.V."/>
            <person name="Hibbett D.S."/>
            <person name="Martin F."/>
            <person name="Nordberg H.P."/>
            <person name="Cantor M.N."/>
            <person name="Hua S.X."/>
        </authorList>
    </citation>
    <scope>NUCLEOTIDE SEQUENCE [LARGE SCALE GENOMIC DNA]</scope>
    <source>
        <strain evidence="1 2">F 1598</strain>
    </source>
</reference>
<name>A0A0C3BQ26_PILCF</name>
<dbReference type="AlphaFoldDB" id="A0A0C3BQ26"/>
<dbReference type="Gene3D" id="3.40.710.10">
    <property type="entry name" value="DD-peptidase/beta-lactamase superfamily"/>
    <property type="match status" value="1"/>
</dbReference>
<dbReference type="HOGENOM" id="CLU_816656_0_0_1"/>
<dbReference type="Proteomes" id="UP000054166">
    <property type="component" value="Unassembled WGS sequence"/>
</dbReference>
<gene>
    <name evidence="1" type="ORF">PILCRDRAFT_10258</name>
</gene>
<accession>A0A0C3BQ26</accession>